<gene>
    <name evidence="2" type="ORF">HNR30_007572</name>
</gene>
<dbReference type="InterPro" id="IPR005158">
    <property type="entry name" value="BTAD"/>
</dbReference>
<keyword evidence="3" id="KW-1185">Reference proteome</keyword>
<dbReference type="SMART" id="SM01043">
    <property type="entry name" value="BTAD"/>
    <property type="match status" value="1"/>
</dbReference>
<dbReference type="Pfam" id="PF03704">
    <property type="entry name" value="BTAD"/>
    <property type="match status" value="1"/>
</dbReference>
<dbReference type="PRINTS" id="PR00364">
    <property type="entry name" value="DISEASERSIST"/>
</dbReference>
<evidence type="ECO:0000259" key="1">
    <source>
        <dbReference type="SMART" id="SM01043"/>
    </source>
</evidence>
<sequence length="947" mass="100955">MRFRILGTTEVAGEPVPGRGLQMLLSELLMAGGAAVPEQRLRHDGATANALQSQISRLRKLVPVERTPAGYRLPADPEEVDAHLFTRLAAEGERALRAGRPADAAGLLREALDLWRGEAALDGLNEARQRAMEHRVEADLRLGAPVVEELRELVREHPLRERPRVLLIRALARDGREAEALSAFEEGRRLLGERLGADPSAELQRLHVQILRGEHGRRPSLRAPLTSFVGRDAELATLGDLLARRRLVTLTGPGGAGKTRLAVEAARRLEAGGGRSGGRVVLVELAPATEVAPAVLAAAGGGSDPVDALAGESGVLLLDNCEHVLAEAAGLVARLLDGCPDLRVLATSREPLGLDGESVLPVQPLPARVAESLLVDRARAVRPDFEPSEAVARICRSLDGLPLAIELAAARLRALSAEDLADRLDLDLLASRTAPPRHRTLRAVVSWSWELLCPRERRLAARLSIFPSGATLAAAEQVCGATPGLLAALVDKSLVQADGGRYRMLETVRAFCAEQLGDDPVRQAHAEFFARLTEEAEPYLRNHRQLAALAELAAEHDNLNAALHWAIGAGHAGIALRMTGSLWFYWWLRGLRHHGARLSLRALDLPGADQCGEHYVMSVLQVVSAGPPEPVIRPLMEVAERLAAGLDHPLVRMVHPMTAIIDGDYAALIPALLRSSTEPQPWLRGFAELMLGLLRSGGGELARADRHLDSALTAFRLAGDRWGAAQAMLQQALIAGLRGDHRTELAITDQALALTAPFGATEDTSGALSSRGLALARCGDLDGARRDLLQAAEVARTRETEEMLAIALFGLGEVARLGGEPEQALELYGQALAGCETLWVGAEEVRARILIGLGQVTGDAGLHREAFAVLMRTLDLPAAAEAVEGLAALEPAGERAALLQGAAAALRGVPGTRTDDAYVRGAAMSRAQIVRLVSAPRAGCASAAAHR</sequence>
<dbReference type="SUPFAM" id="SSF48452">
    <property type="entry name" value="TPR-like"/>
    <property type="match status" value="3"/>
</dbReference>
<dbReference type="PANTHER" id="PTHR47691:SF3">
    <property type="entry name" value="HTH-TYPE TRANSCRIPTIONAL REGULATOR RV0890C-RELATED"/>
    <property type="match status" value="1"/>
</dbReference>
<dbReference type="AlphaFoldDB" id="A0A7W0CRU9"/>
<dbReference type="InterPro" id="IPR058852">
    <property type="entry name" value="HTH_77"/>
</dbReference>
<evidence type="ECO:0000313" key="2">
    <source>
        <dbReference type="EMBL" id="MBA2896181.1"/>
    </source>
</evidence>
<dbReference type="Proteomes" id="UP000530928">
    <property type="component" value="Unassembled WGS sequence"/>
</dbReference>
<organism evidence="2 3">
    <name type="scientific">Nonomuraea soli</name>
    <dbReference type="NCBI Taxonomy" id="1032476"/>
    <lineage>
        <taxon>Bacteria</taxon>
        <taxon>Bacillati</taxon>
        <taxon>Actinomycetota</taxon>
        <taxon>Actinomycetes</taxon>
        <taxon>Streptosporangiales</taxon>
        <taxon>Streptosporangiaceae</taxon>
        <taxon>Nonomuraea</taxon>
    </lineage>
</organism>
<dbReference type="InterPro" id="IPR019734">
    <property type="entry name" value="TPR_rpt"/>
</dbReference>
<dbReference type="SMART" id="SM00028">
    <property type="entry name" value="TPR"/>
    <property type="match status" value="3"/>
</dbReference>
<accession>A0A7W0CRU9</accession>
<dbReference type="EMBL" id="JACDUR010000008">
    <property type="protein sequence ID" value="MBA2896181.1"/>
    <property type="molecule type" value="Genomic_DNA"/>
</dbReference>
<dbReference type="SUPFAM" id="SSF52540">
    <property type="entry name" value="P-loop containing nucleoside triphosphate hydrolases"/>
    <property type="match status" value="1"/>
</dbReference>
<reference evidence="2 3" key="1">
    <citation type="submission" date="2020-07" db="EMBL/GenBank/DDBJ databases">
        <title>Genomic Encyclopedia of Type Strains, Phase IV (KMG-IV): sequencing the most valuable type-strain genomes for metagenomic binning, comparative biology and taxonomic classification.</title>
        <authorList>
            <person name="Goeker M."/>
        </authorList>
    </citation>
    <scope>NUCLEOTIDE SEQUENCE [LARGE SCALE GENOMIC DNA]</scope>
    <source>
        <strain evidence="2 3">DSM 45533</strain>
    </source>
</reference>
<dbReference type="InterPro" id="IPR011990">
    <property type="entry name" value="TPR-like_helical_dom_sf"/>
</dbReference>
<dbReference type="Pfam" id="PF25872">
    <property type="entry name" value="HTH_77"/>
    <property type="match status" value="1"/>
</dbReference>
<dbReference type="InterPro" id="IPR027417">
    <property type="entry name" value="P-loop_NTPase"/>
</dbReference>
<dbReference type="Gene3D" id="1.25.40.10">
    <property type="entry name" value="Tetratricopeptide repeat domain"/>
    <property type="match status" value="2"/>
</dbReference>
<protein>
    <submittedName>
        <fullName evidence="2">Putative ATPase</fullName>
    </submittedName>
</protein>
<feature type="domain" description="Bacterial transcriptional activator" evidence="1">
    <location>
        <begin position="80"/>
        <end position="211"/>
    </location>
</feature>
<proteinExistence type="predicted"/>
<dbReference type="RefSeq" id="WP_181614892.1">
    <property type="nucleotide sequence ID" value="NZ_BAABAM010000007.1"/>
</dbReference>
<dbReference type="PANTHER" id="PTHR47691">
    <property type="entry name" value="REGULATOR-RELATED"/>
    <property type="match status" value="1"/>
</dbReference>
<comment type="caution">
    <text evidence="2">The sequence shown here is derived from an EMBL/GenBank/DDBJ whole genome shotgun (WGS) entry which is preliminary data.</text>
</comment>
<dbReference type="Gene3D" id="3.40.50.300">
    <property type="entry name" value="P-loop containing nucleotide triphosphate hydrolases"/>
    <property type="match status" value="1"/>
</dbReference>
<dbReference type="Pfam" id="PF13424">
    <property type="entry name" value="TPR_12"/>
    <property type="match status" value="1"/>
</dbReference>
<name>A0A7W0CRU9_9ACTN</name>
<evidence type="ECO:0000313" key="3">
    <source>
        <dbReference type="Proteomes" id="UP000530928"/>
    </source>
</evidence>
<dbReference type="CDD" id="cd15831">
    <property type="entry name" value="BTAD"/>
    <property type="match status" value="1"/>
</dbReference>